<evidence type="ECO:0000256" key="6">
    <source>
        <dbReference type="ARBA" id="ARBA00023277"/>
    </source>
</evidence>
<dbReference type="InterPro" id="IPR010126">
    <property type="entry name" value="Esterase_phb"/>
</dbReference>
<evidence type="ECO:0000256" key="8">
    <source>
        <dbReference type="SAM" id="MobiDB-lite"/>
    </source>
</evidence>
<keyword evidence="3" id="KW-0858">Xylan degradation</keyword>
<dbReference type="PANTHER" id="PTHR38050">
    <property type="match status" value="1"/>
</dbReference>
<evidence type="ECO:0000256" key="7">
    <source>
        <dbReference type="ARBA" id="ARBA00023326"/>
    </source>
</evidence>
<dbReference type="AlphaFoldDB" id="A0A8J3TQM3"/>
<keyword evidence="10" id="KW-1185">Reference proteome</keyword>
<protein>
    <submittedName>
        <fullName evidence="9">Esterase</fullName>
    </submittedName>
</protein>
<keyword evidence="4" id="KW-0732">Signal</keyword>
<dbReference type="SUPFAM" id="SSF53474">
    <property type="entry name" value="alpha/beta-Hydrolases"/>
    <property type="match status" value="1"/>
</dbReference>
<accession>A0A8J3TQM3</accession>
<comment type="subcellular location">
    <subcellularLocation>
        <location evidence="1">Secreted</location>
    </subcellularLocation>
</comment>
<dbReference type="Gene3D" id="3.40.50.1820">
    <property type="entry name" value="alpha/beta hydrolase"/>
    <property type="match status" value="1"/>
</dbReference>
<sequence length="335" mass="34393">MRRISALLVAVGVAMTACSPPAPERPKPSPVQAARSVTGRPSTGCGQPPPTGGRNQVTVHGTRLDYLLSMPAGFTNTAPAPVILDFHGLGSDAAQENAYTRLSIAGANLGYVVVTPETASGLAGWIIPGFGGAAGARPGDQEIEVKAAAALLDHIEASLCVDRTREFAAGMSNGAGMAAALVCGLHGRLAAVAPVSGITIAKPCARPTPTTIITFHGTADRVVPFDGGQVGLPARIGGVEVPAWLRDARLPSFDTTVDRWTESMGCGQGTRSEPAGDVVLRTFRCAGGATVEAYVVEGGGHTWPGGIPLARLGKTTRLDATGLILRAFTRHPAKR</sequence>
<name>A0A8J3TQM3_9ACTN</name>
<dbReference type="GO" id="GO:0045493">
    <property type="term" value="P:xylan catabolic process"/>
    <property type="evidence" value="ECO:0007669"/>
    <property type="project" value="UniProtKB-KW"/>
</dbReference>
<dbReference type="InterPro" id="IPR043595">
    <property type="entry name" value="FaeB/C/D"/>
</dbReference>
<keyword evidence="5" id="KW-0378">Hydrolase</keyword>
<dbReference type="PANTHER" id="PTHR38050:SF2">
    <property type="entry name" value="FERULOYL ESTERASE C-RELATED"/>
    <property type="match status" value="1"/>
</dbReference>
<evidence type="ECO:0000313" key="10">
    <source>
        <dbReference type="Proteomes" id="UP000650628"/>
    </source>
</evidence>
<organism evidence="9 10">
    <name type="scientific">Planotetraspora mira</name>
    <dbReference type="NCBI Taxonomy" id="58121"/>
    <lineage>
        <taxon>Bacteria</taxon>
        <taxon>Bacillati</taxon>
        <taxon>Actinomycetota</taxon>
        <taxon>Actinomycetes</taxon>
        <taxon>Streptosporangiales</taxon>
        <taxon>Streptosporangiaceae</taxon>
        <taxon>Planotetraspora</taxon>
    </lineage>
</organism>
<evidence type="ECO:0000313" key="9">
    <source>
        <dbReference type="EMBL" id="GII28784.1"/>
    </source>
</evidence>
<evidence type="ECO:0000256" key="4">
    <source>
        <dbReference type="ARBA" id="ARBA00022729"/>
    </source>
</evidence>
<dbReference type="Pfam" id="PF10503">
    <property type="entry name" value="Esterase_PHB"/>
    <property type="match status" value="1"/>
</dbReference>
<dbReference type="GO" id="GO:0005576">
    <property type="term" value="C:extracellular region"/>
    <property type="evidence" value="ECO:0007669"/>
    <property type="project" value="UniProtKB-SubCell"/>
</dbReference>
<evidence type="ECO:0000256" key="2">
    <source>
        <dbReference type="ARBA" id="ARBA00022525"/>
    </source>
</evidence>
<dbReference type="InterPro" id="IPR029058">
    <property type="entry name" value="AB_hydrolase_fold"/>
</dbReference>
<reference evidence="9 10" key="1">
    <citation type="submission" date="2021-01" db="EMBL/GenBank/DDBJ databases">
        <title>Whole genome shotgun sequence of Planotetraspora mira NBRC 15435.</title>
        <authorList>
            <person name="Komaki H."/>
            <person name="Tamura T."/>
        </authorList>
    </citation>
    <scope>NUCLEOTIDE SEQUENCE [LARGE SCALE GENOMIC DNA]</scope>
    <source>
        <strain evidence="9 10">NBRC 15435</strain>
    </source>
</reference>
<dbReference type="RefSeq" id="WP_203952818.1">
    <property type="nucleotide sequence ID" value="NZ_BOOO01000011.1"/>
</dbReference>
<gene>
    <name evidence="9" type="primary">lpqC_1</name>
    <name evidence="9" type="ORF">Pmi06nite_22260</name>
</gene>
<evidence type="ECO:0000256" key="3">
    <source>
        <dbReference type="ARBA" id="ARBA00022651"/>
    </source>
</evidence>
<keyword evidence="7" id="KW-0624">Polysaccharide degradation</keyword>
<dbReference type="PROSITE" id="PS51257">
    <property type="entry name" value="PROKAR_LIPOPROTEIN"/>
    <property type="match status" value="1"/>
</dbReference>
<evidence type="ECO:0000256" key="1">
    <source>
        <dbReference type="ARBA" id="ARBA00004613"/>
    </source>
</evidence>
<evidence type="ECO:0000256" key="5">
    <source>
        <dbReference type="ARBA" id="ARBA00022801"/>
    </source>
</evidence>
<dbReference type="GO" id="GO:0030600">
    <property type="term" value="F:feruloyl esterase activity"/>
    <property type="evidence" value="ECO:0007669"/>
    <property type="project" value="InterPro"/>
</dbReference>
<keyword evidence="2" id="KW-0964">Secreted</keyword>
<dbReference type="EMBL" id="BOOO01000011">
    <property type="protein sequence ID" value="GII28784.1"/>
    <property type="molecule type" value="Genomic_DNA"/>
</dbReference>
<dbReference type="Proteomes" id="UP000650628">
    <property type="component" value="Unassembled WGS sequence"/>
</dbReference>
<proteinExistence type="predicted"/>
<comment type="caution">
    <text evidence="9">The sequence shown here is derived from an EMBL/GenBank/DDBJ whole genome shotgun (WGS) entry which is preliminary data.</text>
</comment>
<feature type="region of interest" description="Disordered" evidence="8">
    <location>
        <begin position="19"/>
        <end position="56"/>
    </location>
</feature>
<keyword evidence="6" id="KW-0119">Carbohydrate metabolism</keyword>